<dbReference type="PANTHER" id="PTHR12526:SF600">
    <property type="entry name" value="GLYCOSYL TRANSFERASE GROUP 1"/>
    <property type="match status" value="1"/>
</dbReference>
<dbReference type="OrthoDB" id="3180470at2"/>
<dbReference type="RefSeq" id="WP_123694020.1">
    <property type="nucleotide sequence ID" value="NZ_AP019700.1"/>
</dbReference>
<proteinExistence type="predicted"/>
<evidence type="ECO:0000313" key="2">
    <source>
        <dbReference type="EMBL" id="ROP83075.1"/>
    </source>
</evidence>
<dbReference type="SUPFAM" id="SSF53756">
    <property type="entry name" value="UDP-Glycosyltransferase/glycogen phosphorylase"/>
    <property type="match status" value="1"/>
</dbReference>
<accession>A0A3N1L0N5</accession>
<comment type="caution">
    <text evidence="2">The sequence shown here is derived from an EMBL/GenBank/DDBJ whole genome shotgun (WGS) entry which is preliminary data.</text>
</comment>
<sequence>MRVLLLTRYGRLGATSRQRHLLFLPALAEAGISVTVDALLDDAYVRGMHAGVRPRPGAILAAYAARIRRLLAARDWDVLWIEKELLPWLPALAEGWLARCRVPMVVDYDDAWFHRYDRHPRPLVRRLLGRKIDRVMAAATTVVAGNRYIADHARRAGASRVEIVPTVVDTDALGTTPAPAGRPFTIGWIGTPANARYLDPIRPALARVCAEAGGRMLLVGAGPDALEGLPGEVRAWDGAREAADLAAMDVGLMPLPDTPFERGKCGYKLIQYMAAGRPSVASPVGVNAGILAEGAGLLAGPPEEWATALLALARDPDGRARMGTAARARAVDHYSLAAWAPATVRILREAKERR</sequence>
<evidence type="ECO:0000259" key="1">
    <source>
        <dbReference type="Pfam" id="PF13579"/>
    </source>
</evidence>
<gene>
    <name evidence="2" type="ORF">EDC65_4604</name>
</gene>
<protein>
    <submittedName>
        <fullName evidence="2">Glycosyltransferase involved in cell wall biosynthesis</fullName>
    </submittedName>
</protein>
<reference evidence="2 3" key="1">
    <citation type="submission" date="2018-11" db="EMBL/GenBank/DDBJ databases">
        <title>Genomic Encyclopedia of Type Strains, Phase IV (KMG-IV): sequencing the most valuable type-strain genomes for metagenomic binning, comparative biology and taxonomic classification.</title>
        <authorList>
            <person name="Goeker M."/>
        </authorList>
    </citation>
    <scope>NUCLEOTIDE SEQUENCE [LARGE SCALE GENOMIC DNA]</scope>
    <source>
        <strain evidence="2 3">DSM 5900</strain>
    </source>
</reference>
<feature type="domain" description="Glycosyltransferase subfamily 4-like N-terminal" evidence="1">
    <location>
        <begin position="26"/>
        <end position="164"/>
    </location>
</feature>
<dbReference type="Pfam" id="PF13692">
    <property type="entry name" value="Glyco_trans_1_4"/>
    <property type="match status" value="1"/>
</dbReference>
<organism evidence="2 3">
    <name type="scientific">Stella humosa</name>
    <dbReference type="NCBI Taxonomy" id="94"/>
    <lineage>
        <taxon>Bacteria</taxon>
        <taxon>Pseudomonadati</taxon>
        <taxon>Pseudomonadota</taxon>
        <taxon>Alphaproteobacteria</taxon>
        <taxon>Rhodospirillales</taxon>
        <taxon>Stellaceae</taxon>
        <taxon>Stella</taxon>
    </lineage>
</organism>
<dbReference type="AlphaFoldDB" id="A0A3N1L0N5"/>
<dbReference type="GO" id="GO:0016757">
    <property type="term" value="F:glycosyltransferase activity"/>
    <property type="evidence" value="ECO:0007669"/>
    <property type="project" value="UniProtKB-ARBA"/>
</dbReference>
<evidence type="ECO:0000313" key="3">
    <source>
        <dbReference type="Proteomes" id="UP000278222"/>
    </source>
</evidence>
<keyword evidence="3" id="KW-1185">Reference proteome</keyword>
<dbReference type="Gene3D" id="3.40.50.2000">
    <property type="entry name" value="Glycogen Phosphorylase B"/>
    <property type="match status" value="2"/>
</dbReference>
<dbReference type="Pfam" id="PF13579">
    <property type="entry name" value="Glyco_trans_4_4"/>
    <property type="match status" value="1"/>
</dbReference>
<keyword evidence="2" id="KW-0808">Transferase</keyword>
<dbReference type="InterPro" id="IPR028098">
    <property type="entry name" value="Glyco_trans_4-like_N"/>
</dbReference>
<dbReference type="PANTHER" id="PTHR12526">
    <property type="entry name" value="GLYCOSYLTRANSFERASE"/>
    <property type="match status" value="1"/>
</dbReference>
<name>A0A3N1L0N5_9PROT</name>
<dbReference type="EMBL" id="RJKX01000017">
    <property type="protein sequence ID" value="ROP83075.1"/>
    <property type="molecule type" value="Genomic_DNA"/>
</dbReference>
<dbReference type="Proteomes" id="UP000278222">
    <property type="component" value="Unassembled WGS sequence"/>
</dbReference>